<dbReference type="InterPro" id="IPR024047">
    <property type="entry name" value="MM3350-like_sf"/>
</dbReference>
<feature type="domain" description="Plasmid pRiA4b Orf3-like" evidence="1">
    <location>
        <begin position="5"/>
        <end position="137"/>
    </location>
</feature>
<dbReference type="InterPro" id="IPR012912">
    <property type="entry name" value="Plasmid_pRiA4b_Orf3-like"/>
</dbReference>
<evidence type="ECO:0000259" key="1">
    <source>
        <dbReference type="Pfam" id="PF07929"/>
    </source>
</evidence>
<dbReference type="SUPFAM" id="SSF159941">
    <property type="entry name" value="MM3350-like"/>
    <property type="match status" value="1"/>
</dbReference>
<dbReference type="Proteomes" id="UP000094056">
    <property type="component" value="Unassembled WGS sequence"/>
</dbReference>
<dbReference type="EMBL" id="MAYW01000411">
    <property type="protein sequence ID" value="ODS29687.1"/>
    <property type="molecule type" value="Genomic_DNA"/>
</dbReference>
<gene>
    <name evidence="2" type="ORF">SCARUB_05211</name>
</gene>
<dbReference type="AlphaFoldDB" id="A0A1E3X262"/>
<evidence type="ECO:0000313" key="2">
    <source>
        <dbReference type="EMBL" id="ODS29687.1"/>
    </source>
</evidence>
<name>A0A1E3X262_9BACT</name>
<dbReference type="PANTHER" id="PTHR41878">
    <property type="entry name" value="LEXA REPRESSOR-RELATED"/>
    <property type="match status" value="1"/>
</dbReference>
<dbReference type="Pfam" id="PF07929">
    <property type="entry name" value="PRiA4_ORF3"/>
    <property type="match status" value="1"/>
</dbReference>
<protein>
    <submittedName>
        <fullName evidence="2">Plasmid pRiA4b ORF-3-like protein</fullName>
    </submittedName>
</protein>
<dbReference type="PANTHER" id="PTHR41878:SF1">
    <property type="entry name" value="TNPR PROTEIN"/>
    <property type="match status" value="1"/>
</dbReference>
<organism evidence="2 3">
    <name type="scientific">Candidatus Scalindua rubra</name>
    <dbReference type="NCBI Taxonomy" id="1872076"/>
    <lineage>
        <taxon>Bacteria</taxon>
        <taxon>Pseudomonadati</taxon>
        <taxon>Planctomycetota</taxon>
        <taxon>Candidatus Brocadiia</taxon>
        <taxon>Candidatus Brocadiales</taxon>
        <taxon>Candidatus Scalinduaceae</taxon>
        <taxon>Candidatus Scalindua</taxon>
    </lineage>
</organism>
<evidence type="ECO:0000313" key="3">
    <source>
        <dbReference type="Proteomes" id="UP000094056"/>
    </source>
</evidence>
<reference evidence="2 3" key="1">
    <citation type="submission" date="2016-07" db="EMBL/GenBank/DDBJ databases">
        <title>Draft genome of Scalindua rubra, obtained from a brine-seawater interface in the Red Sea, sheds light on salt adaptation in anammox bacteria.</title>
        <authorList>
            <person name="Speth D.R."/>
            <person name="Lagkouvardos I."/>
            <person name="Wang Y."/>
            <person name="Qian P.-Y."/>
            <person name="Dutilh B.E."/>
            <person name="Jetten M.S."/>
        </authorList>
    </citation>
    <scope>NUCLEOTIDE SEQUENCE [LARGE SCALE GENOMIC DNA]</scope>
    <source>
        <strain evidence="2">BSI-1</strain>
    </source>
</reference>
<comment type="caution">
    <text evidence="2">The sequence shown here is derived from an EMBL/GenBank/DDBJ whole genome shotgun (WGS) entry which is preliminary data.</text>
</comment>
<sequence>MKELYTLTIELEPCMYDDPEWRRVIEIPEDLDLYDLHLFIQDVIDFDNDHLFEFIVGKNWRKRETVFGEEDEYGFEEREGLDTMLNEVYPLTAGSKLYYHFDFGDSWMLKIKKGRKKKYIEKGITYPKVIESVGENPEQYPNWEDE</sequence>
<dbReference type="Gene3D" id="3.10.290.30">
    <property type="entry name" value="MM3350-like"/>
    <property type="match status" value="1"/>
</dbReference>
<accession>A0A1E3X262</accession>
<proteinExistence type="predicted"/>